<keyword evidence="1" id="KW-0235">DNA replication</keyword>
<evidence type="ECO:0000259" key="5">
    <source>
        <dbReference type="SMART" id="SM00382"/>
    </source>
</evidence>
<dbReference type="Pfam" id="PF00004">
    <property type="entry name" value="AAA"/>
    <property type="match status" value="1"/>
</dbReference>
<dbReference type="GO" id="GO:0005524">
    <property type="term" value="F:ATP binding"/>
    <property type="evidence" value="ECO:0007669"/>
    <property type="project" value="UniProtKB-KW"/>
</dbReference>
<dbReference type="AlphaFoldDB" id="A0A364NX61"/>
<proteinExistence type="predicted"/>
<evidence type="ECO:0000256" key="4">
    <source>
        <dbReference type="SAM" id="MobiDB-lite"/>
    </source>
</evidence>
<reference evidence="6 7" key="1">
    <citation type="submission" date="2017-11" db="EMBL/GenBank/DDBJ databases">
        <title>Draft genome sequence of magnetotactic bacterium Magnetospirillum kuznetsovii LBB-42.</title>
        <authorList>
            <person name="Grouzdev D.S."/>
            <person name="Rysina M.S."/>
            <person name="Baslerov R.V."/>
            <person name="Koziaeva V."/>
        </authorList>
    </citation>
    <scope>NUCLEOTIDE SEQUENCE [LARGE SCALE GENOMIC DNA]</scope>
    <source>
        <strain evidence="6 7">LBB-42</strain>
    </source>
</reference>
<feature type="domain" description="AAA+ ATPase" evidence="5">
    <location>
        <begin position="114"/>
        <end position="239"/>
    </location>
</feature>
<dbReference type="GO" id="GO:0006281">
    <property type="term" value="P:DNA repair"/>
    <property type="evidence" value="ECO:0007669"/>
    <property type="project" value="TreeGrafter"/>
</dbReference>
<sequence length="337" mass="37683">MKKLRRRLRPPSTRKWTRGILLLSPGLTKNCPSRRTRLSSFTRSTPMTIRSMKRPKSGQSWWRVAAPLHHLSPAARRKKMVSFTIKYKPNTLADVVYPDSQTEDDIRAYENAGRFNHIVLYGTYGTGKTTIAKLMPKAVVADVDWQNEVRFINGSMIRSVIDIRPVTSFLSLSSWNSLGCKFVIIDEAEQLTRPAQLALKGVLDDFARNAMFIFTTNYINNLDGGIQGRTQIFQFDPPPAMRLVPFVKRVLKSEGLGMSDPQINQYIAKYGSSIRGLLMQLETDVITSRRANIQPVPPPKVSRNTTVSQPSPTSAAQSKSVSCDTIAIQTPPSSQAA</sequence>
<feature type="compositionally biased region" description="Polar residues" evidence="4">
    <location>
        <begin position="302"/>
        <end position="337"/>
    </location>
</feature>
<dbReference type="Gene3D" id="3.40.50.300">
    <property type="entry name" value="P-loop containing nucleotide triphosphate hydrolases"/>
    <property type="match status" value="1"/>
</dbReference>
<evidence type="ECO:0000313" key="7">
    <source>
        <dbReference type="Proteomes" id="UP000251075"/>
    </source>
</evidence>
<dbReference type="SMART" id="SM00382">
    <property type="entry name" value="AAA"/>
    <property type="match status" value="1"/>
</dbReference>
<dbReference type="InterPro" id="IPR003959">
    <property type="entry name" value="ATPase_AAA_core"/>
</dbReference>
<keyword evidence="7" id="KW-1185">Reference proteome</keyword>
<evidence type="ECO:0000256" key="1">
    <source>
        <dbReference type="ARBA" id="ARBA00022705"/>
    </source>
</evidence>
<dbReference type="SUPFAM" id="SSF52540">
    <property type="entry name" value="P-loop containing nucleoside triphosphate hydrolases"/>
    <property type="match status" value="1"/>
</dbReference>
<organism evidence="6 7">
    <name type="scientific">Paramagnetospirillum kuznetsovii</name>
    <dbReference type="NCBI Taxonomy" id="2053833"/>
    <lineage>
        <taxon>Bacteria</taxon>
        <taxon>Pseudomonadati</taxon>
        <taxon>Pseudomonadota</taxon>
        <taxon>Alphaproteobacteria</taxon>
        <taxon>Rhodospirillales</taxon>
        <taxon>Magnetospirillaceae</taxon>
        <taxon>Paramagnetospirillum</taxon>
    </lineage>
</organism>
<keyword evidence="3" id="KW-0067">ATP-binding</keyword>
<evidence type="ECO:0000256" key="2">
    <source>
        <dbReference type="ARBA" id="ARBA00022741"/>
    </source>
</evidence>
<dbReference type="InterPro" id="IPR027417">
    <property type="entry name" value="P-loop_NTPase"/>
</dbReference>
<feature type="region of interest" description="Disordered" evidence="4">
    <location>
        <begin position="290"/>
        <end position="337"/>
    </location>
</feature>
<evidence type="ECO:0000256" key="3">
    <source>
        <dbReference type="ARBA" id="ARBA00022840"/>
    </source>
</evidence>
<dbReference type="EMBL" id="PGTO01000008">
    <property type="protein sequence ID" value="RAU21652.1"/>
    <property type="molecule type" value="Genomic_DNA"/>
</dbReference>
<dbReference type="InterPro" id="IPR050238">
    <property type="entry name" value="DNA_Rep/Repair_Clamp_Loader"/>
</dbReference>
<keyword evidence="2" id="KW-0547">Nucleotide-binding</keyword>
<protein>
    <recommendedName>
        <fullName evidence="5">AAA+ ATPase domain-containing protein</fullName>
    </recommendedName>
</protein>
<dbReference type="GO" id="GO:0003689">
    <property type="term" value="F:DNA clamp loader activity"/>
    <property type="evidence" value="ECO:0007669"/>
    <property type="project" value="TreeGrafter"/>
</dbReference>
<dbReference type="PANTHER" id="PTHR11669:SF20">
    <property type="entry name" value="REPLICATION FACTOR C SUBUNIT 4"/>
    <property type="match status" value="1"/>
</dbReference>
<evidence type="ECO:0000313" key="6">
    <source>
        <dbReference type="EMBL" id="RAU21652.1"/>
    </source>
</evidence>
<dbReference type="GO" id="GO:0016887">
    <property type="term" value="F:ATP hydrolysis activity"/>
    <property type="evidence" value="ECO:0007669"/>
    <property type="project" value="InterPro"/>
</dbReference>
<name>A0A364NX61_9PROT</name>
<dbReference type="PANTHER" id="PTHR11669">
    <property type="entry name" value="REPLICATION FACTOR C / DNA POLYMERASE III GAMMA-TAU SUBUNIT"/>
    <property type="match status" value="1"/>
</dbReference>
<dbReference type="GO" id="GO:0006261">
    <property type="term" value="P:DNA-templated DNA replication"/>
    <property type="evidence" value="ECO:0007669"/>
    <property type="project" value="TreeGrafter"/>
</dbReference>
<dbReference type="InterPro" id="IPR003593">
    <property type="entry name" value="AAA+_ATPase"/>
</dbReference>
<comment type="caution">
    <text evidence="6">The sequence shown here is derived from an EMBL/GenBank/DDBJ whole genome shotgun (WGS) entry which is preliminary data.</text>
</comment>
<gene>
    <name evidence="6" type="ORF">CU669_11775</name>
</gene>
<dbReference type="CDD" id="cd00009">
    <property type="entry name" value="AAA"/>
    <property type="match status" value="1"/>
</dbReference>
<dbReference type="OrthoDB" id="7344521at2"/>
<accession>A0A364NX61</accession>
<dbReference type="Proteomes" id="UP000251075">
    <property type="component" value="Unassembled WGS sequence"/>
</dbReference>